<dbReference type="OrthoDB" id="6127299at2759"/>
<dbReference type="CDD" id="cd10229">
    <property type="entry name" value="ASKHA_NBD_HSP70_HSPA12"/>
    <property type="match status" value="1"/>
</dbReference>
<dbReference type="Proteomes" id="UP000242188">
    <property type="component" value="Unassembled WGS sequence"/>
</dbReference>
<reference evidence="2 3" key="2">
    <citation type="journal article" date="2017" name="Nat. Ecol. Evol.">
        <title>Scallop genome provides insights into evolution of bilaterian karyotype and development.</title>
        <authorList>
            <person name="Wang S."/>
            <person name="Zhang J."/>
            <person name="Jiao W."/>
            <person name="Li J."/>
            <person name="Xun X."/>
            <person name="Sun Y."/>
            <person name="Guo X."/>
            <person name="Huan P."/>
            <person name="Dong B."/>
            <person name="Zhang L."/>
            <person name="Hu X."/>
            <person name="Sun X."/>
            <person name="Wang J."/>
            <person name="Zhao C."/>
            <person name="Wang Y."/>
            <person name="Wang D."/>
            <person name="Huang X."/>
            <person name="Wang R."/>
            <person name="Lv J."/>
            <person name="Li Y."/>
            <person name="Zhang Z."/>
            <person name="Liu B."/>
            <person name="Lu W."/>
            <person name="Hui Y."/>
            <person name="Liang J."/>
            <person name="Zhou Z."/>
            <person name="Hou R."/>
            <person name="Li X."/>
            <person name="Liu Y."/>
            <person name="Li H."/>
            <person name="Ning X."/>
            <person name="Lin Y."/>
            <person name="Zhao L."/>
            <person name="Xing Q."/>
            <person name="Dou J."/>
            <person name="Li Y."/>
            <person name="Mao J."/>
            <person name="Guo H."/>
            <person name="Dou H."/>
            <person name="Li T."/>
            <person name="Mu C."/>
            <person name="Jiang W."/>
            <person name="Fu Q."/>
            <person name="Fu X."/>
            <person name="Miao Y."/>
            <person name="Liu J."/>
            <person name="Yu Q."/>
            <person name="Li R."/>
            <person name="Liao H."/>
            <person name="Li X."/>
            <person name="Kong Y."/>
            <person name="Jiang Z."/>
            <person name="Chourrout D."/>
            <person name="Li R."/>
            <person name="Bao Z."/>
        </authorList>
    </citation>
    <scope>NUCLEOTIDE SEQUENCE [LARGE SCALE GENOMIC DNA]</scope>
    <source>
        <strain evidence="2 3">PY_sf001</strain>
    </source>
</reference>
<evidence type="ECO:0000313" key="1">
    <source>
        <dbReference type="EMBL" id="AOR17337.1"/>
    </source>
</evidence>
<gene>
    <name evidence="2" type="ORF">KP79_PYT13188</name>
</gene>
<sequence length="583" mass="65731">MATNNYLFSAAIDFGTTYSGYAFSTRNDFQTSPLNASCMTWTAGSGRLQSLKTSSCVLFNPDGEFDSFGFEAEDKYSDLALEDDHKAWYFFRRFKMTLYEQGDIKRHFELRDMNGKRMPALKVFSSILRYLKNQLLGECAKQGFESVDTDIQWVLTVPAIWSEPAKQFMRVAAVDAGLPSEQLILALEPEAASLFCKHQPVQSMVDGEGKKMGVFRHGTKYMVLDAGGGTIDVTVHQVQKNETIKEIHKASGGNWGGTSVDDEFESLLSDIVGEQIFREFKNDSVEDLLELYRSFEVKKRSISKTMEGKITFTVPVKLLEIFRKHHPNDKMDRFIKGNPKYSSDVIWRGDKLRMSKALTISLFDRSLRNITDHLDQIVCHPNVQDLSAILMVGGYSECPILHDAVIERFPNLKVIVLREAGLAVLKGAVITGHCPNNIAERICRFTYGVSCRMKFKEGVHKEEYKCIDEDGDTRCGKLFGYHVSVGDSVTLGKSCQKHRYRVMRSTDTSITIYIHASTEPSPMYITDKSCQELGSLKISMPDTSLGRDRQVDVSMTFGGTEIEVEAVDIHTNEKHTAFFDFLG</sequence>
<dbReference type="Gene3D" id="3.90.640.10">
    <property type="entry name" value="Actin, Chain A, domain 4"/>
    <property type="match status" value="1"/>
</dbReference>
<dbReference type="AlphaFoldDB" id="A0A1C9U2V0"/>
<dbReference type="PANTHER" id="PTHR14187">
    <property type="entry name" value="ALPHA KINASE/ELONGATION FACTOR 2 KINASE"/>
    <property type="match status" value="1"/>
</dbReference>
<dbReference type="SUPFAM" id="SSF53067">
    <property type="entry name" value="Actin-like ATPase domain"/>
    <property type="match status" value="2"/>
</dbReference>
<reference evidence="1" key="1">
    <citation type="journal article" date="2016" name="Fish Shellfish Immunol.">
        <title>Hsp70 gene expansions in the scallop (Patinopecten yessoensis) genome and their expression regulation after exposure to the toxic dinoflagellate Alexandrium catenella.</title>
        <authorList>
            <person name="Cheng J."/>
            <person name="Xun X."/>
            <person name="Kong Y."/>
            <person name="Wang S."/>
            <person name="Yang Z."/>
            <person name="Li Y."/>
            <person name="Kong D."/>
            <person name="Wang S."/>
            <person name="Zhang L."/>
            <person name="Hu X."/>
            <person name="Bao Z."/>
        </authorList>
    </citation>
    <scope>NUCLEOTIDE SEQUENCE</scope>
    <source>
        <strain evidence="1">PYE.2347.5.HSPA12</strain>
    </source>
</reference>
<dbReference type="InterPro" id="IPR043129">
    <property type="entry name" value="ATPase_NBD"/>
</dbReference>
<dbReference type="EMBL" id="NEDP02001174">
    <property type="protein sequence ID" value="OWF53936.1"/>
    <property type="molecule type" value="Genomic_DNA"/>
</dbReference>
<dbReference type="EMBL" id="KX085080">
    <property type="protein sequence ID" value="AOR17337.1"/>
    <property type="molecule type" value="mRNA"/>
</dbReference>
<accession>A0A1C9U2V0</accession>
<evidence type="ECO:0000313" key="3">
    <source>
        <dbReference type="Proteomes" id="UP000242188"/>
    </source>
</evidence>
<proteinExistence type="evidence at transcript level"/>
<dbReference type="PANTHER" id="PTHR14187:SF5">
    <property type="entry name" value="HEAT SHOCK 70 KDA PROTEIN 12A"/>
    <property type="match status" value="1"/>
</dbReference>
<evidence type="ECO:0000313" key="2">
    <source>
        <dbReference type="EMBL" id="OWF53936.1"/>
    </source>
</evidence>
<organism evidence="1">
    <name type="scientific">Mizuhopecten yessoensis</name>
    <name type="common">Japanese scallop</name>
    <name type="synonym">Patinopecten yessoensis</name>
    <dbReference type="NCBI Taxonomy" id="6573"/>
    <lineage>
        <taxon>Eukaryota</taxon>
        <taxon>Metazoa</taxon>
        <taxon>Spiralia</taxon>
        <taxon>Lophotrochozoa</taxon>
        <taxon>Mollusca</taxon>
        <taxon>Bivalvia</taxon>
        <taxon>Autobranchia</taxon>
        <taxon>Pteriomorphia</taxon>
        <taxon>Pectinida</taxon>
        <taxon>Pectinoidea</taxon>
        <taxon>Pectinidae</taxon>
        <taxon>Mizuhopecten</taxon>
    </lineage>
</organism>
<name>A0A1C9U2V0_MIZYE</name>
<dbReference type="Gene3D" id="3.30.420.40">
    <property type="match status" value="2"/>
</dbReference>
<dbReference type="STRING" id="6573.A0A1C9U2V0"/>
<keyword evidence="1" id="KW-0346">Stress response</keyword>
<keyword evidence="3" id="KW-1185">Reference proteome</keyword>
<protein>
    <submittedName>
        <fullName evidence="1 2">Heat shock 70 kDa protein</fullName>
    </submittedName>
</protein>